<dbReference type="EMBL" id="AP022563">
    <property type="protein sequence ID" value="BBX16010.1"/>
    <property type="molecule type" value="Genomic_DNA"/>
</dbReference>
<dbReference type="AlphaFoldDB" id="A0A7I7JW17"/>
<evidence type="ECO:0000313" key="2">
    <source>
        <dbReference type="Proteomes" id="UP000467006"/>
    </source>
</evidence>
<organism evidence="1 2">
    <name type="scientific">Mycolicibacterium duvalii</name>
    <dbReference type="NCBI Taxonomy" id="39688"/>
    <lineage>
        <taxon>Bacteria</taxon>
        <taxon>Bacillati</taxon>
        <taxon>Actinomycetota</taxon>
        <taxon>Actinomycetes</taxon>
        <taxon>Mycobacteriales</taxon>
        <taxon>Mycobacteriaceae</taxon>
        <taxon>Mycolicibacterium</taxon>
    </lineage>
</organism>
<dbReference type="KEGG" id="mdu:MDUV_08700"/>
<accession>A0A7I7JW17</accession>
<evidence type="ECO:0000313" key="1">
    <source>
        <dbReference type="EMBL" id="BBX16010.1"/>
    </source>
</evidence>
<dbReference type="RefSeq" id="WP_098006737.1">
    <property type="nucleotide sequence ID" value="NZ_AP022563.1"/>
</dbReference>
<name>A0A7I7JW17_9MYCO</name>
<sequence>MTDLTRSAHGSRPTFDPFALERNDRLLLAGCAVAWLAALGAGVAAIVALIDLGRSHADSSGGSGTPWVLYVVIAVSAAVIIAAVPLLLRARRAGEHDPRPEAPQPVAEPVSGPAQGADAATEKLRVAPAAAAPAREPVASREPAADRAASPLIDQVWFRCATSLVGVMGIAVLLVGVSTYLMAVGNDAVAWVLYGFAGVVTVAMAAIPWYFLRELGTALDS</sequence>
<reference evidence="1 2" key="1">
    <citation type="journal article" date="2019" name="Emerg. Microbes Infect.">
        <title>Comprehensive subspecies identification of 175 nontuberculous mycobacteria species based on 7547 genomic profiles.</title>
        <authorList>
            <person name="Matsumoto Y."/>
            <person name="Kinjo T."/>
            <person name="Motooka D."/>
            <person name="Nabeya D."/>
            <person name="Jung N."/>
            <person name="Uechi K."/>
            <person name="Horii T."/>
            <person name="Iida T."/>
            <person name="Fujita J."/>
            <person name="Nakamura S."/>
        </authorList>
    </citation>
    <scope>NUCLEOTIDE SEQUENCE [LARGE SCALE GENOMIC DNA]</scope>
    <source>
        <strain evidence="1 2">JCM 6396</strain>
    </source>
</reference>
<protein>
    <submittedName>
        <fullName evidence="1">Uncharacterized protein</fullName>
    </submittedName>
</protein>
<dbReference type="Proteomes" id="UP000467006">
    <property type="component" value="Chromosome"/>
</dbReference>
<dbReference type="InterPro" id="IPR024381">
    <property type="entry name" value="DUF2561"/>
</dbReference>
<dbReference type="OrthoDB" id="4640608at2"/>
<gene>
    <name evidence="1" type="ORF">MDUV_08700</name>
</gene>
<keyword evidence="2" id="KW-1185">Reference proteome</keyword>
<dbReference type="Pfam" id="PF10812">
    <property type="entry name" value="DUF2561"/>
    <property type="match status" value="1"/>
</dbReference>
<proteinExistence type="predicted"/>